<dbReference type="PROSITE" id="PS00352">
    <property type="entry name" value="CSD_1"/>
    <property type="match status" value="1"/>
</dbReference>
<keyword evidence="4" id="KW-1185">Reference proteome</keyword>
<dbReference type="PROSITE" id="PS51857">
    <property type="entry name" value="CSD_2"/>
    <property type="match status" value="1"/>
</dbReference>
<organism evidence="3 4">
    <name type="scientific">Sphingobacterium psychroaquaticum</name>
    <dbReference type="NCBI Taxonomy" id="561061"/>
    <lineage>
        <taxon>Bacteria</taxon>
        <taxon>Pseudomonadati</taxon>
        <taxon>Bacteroidota</taxon>
        <taxon>Sphingobacteriia</taxon>
        <taxon>Sphingobacteriales</taxon>
        <taxon>Sphingobacteriaceae</taxon>
        <taxon>Sphingobacterium</taxon>
    </lineage>
</organism>
<dbReference type="PRINTS" id="PR00050">
    <property type="entry name" value="COLDSHOCK"/>
</dbReference>
<name>A0A1X7L0P8_9SPHI</name>
<reference evidence="3 4" key="1">
    <citation type="submission" date="2017-04" db="EMBL/GenBank/DDBJ databases">
        <authorList>
            <person name="Afonso C.L."/>
            <person name="Miller P.J."/>
            <person name="Scott M.A."/>
            <person name="Spackman E."/>
            <person name="Goraichik I."/>
            <person name="Dimitrov K.M."/>
            <person name="Suarez D.L."/>
            <person name="Swayne D.E."/>
        </authorList>
    </citation>
    <scope>NUCLEOTIDE SEQUENCE [LARGE SCALE GENOMIC DNA]</scope>
    <source>
        <strain evidence="3 4">DSM 22418</strain>
    </source>
</reference>
<dbReference type="GO" id="GO:0005829">
    <property type="term" value="C:cytosol"/>
    <property type="evidence" value="ECO:0007669"/>
    <property type="project" value="UniProtKB-ARBA"/>
</dbReference>
<dbReference type="GO" id="GO:0003676">
    <property type="term" value="F:nucleic acid binding"/>
    <property type="evidence" value="ECO:0007669"/>
    <property type="project" value="InterPro"/>
</dbReference>
<gene>
    <name evidence="3" type="ORF">SAMN05660862_3418</name>
</gene>
<dbReference type="InterPro" id="IPR019844">
    <property type="entry name" value="CSD_CS"/>
</dbReference>
<dbReference type="InterPro" id="IPR050181">
    <property type="entry name" value="Cold_shock_domain"/>
</dbReference>
<dbReference type="InterPro" id="IPR012340">
    <property type="entry name" value="NA-bd_OB-fold"/>
</dbReference>
<dbReference type="SMART" id="SM00357">
    <property type="entry name" value="CSP"/>
    <property type="match status" value="1"/>
</dbReference>
<evidence type="ECO:0000259" key="2">
    <source>
        <dbReference type="PROSITE" id="PS51857"/>
    </source>
</evidence>
<dbReference type="Gene3D" id="2.40.50.140">
    <property type="entry name" value="Nucleic acid-binding proteins"/>
    <property type="match status" value="1"/>
</dbReference>
<accession>A0A1X7L0P8</accession>
<proteinExistence type="predicted"/>
<evidence type="ECO:0000256" key="1">
    <source>
        <dbReference type="RuleBase" id="RU000408"/>
    </source>
</evidence>
<protein>
    <submittedName>
        <fullName evidence="3">Cold shock protein (Beta-ribbon, CspA family)</fullName>
    </submittedName>
</protein>
<dbReference type="Pfam" id="PF00313">
    <property type="entry name" value="CSD"/>
    <property type="match status" value="1"/>
</dbReference>
<dbReference type="EMBL" id="FXAU01000007">
    <property type="protein sequence ID" value="SMG47418.1"/>
    <property type="molecule type" value="Genomic_DNA"/>
</dbReference>
<dbReference type="STRING" id="561061.SAMN05660862_3418"/>
<evidence type="ECO:0000313" key="3">
    <source>
        <dbReference type="EMBL" id="SMG47418.1"/>
    </source>
</evidence>
<dbReference type="AlphaFoldDB" id="A0A1X7L0P8"/>
<dbReference type="Proteomes" id="UP000192980">
    <property type="component" value="Unassembled WGS sequence"/>
</dbReference>
<dbReference type="InterPro" id="IPR011129">
    <property type="entry name" value="CSD"/>
</dbReference>
<sequence length="81" mass="9224">MGKIIYTFRILQKTILFKMQEGVVKFFNETKGFGFIIPNSGESEIFVHVSGLVDKVRENDQVSYEVEQGRKGLNAVNVKLI</sequence>
<evidence type="ECO:0000313" key="4">
    <source>
        <dbReference type="Proteomes" id="UP000192980"/>
    </source>
</evidence>
<feature type="domain" description="CSD" evidence="2">
    <location>
        <begin position="19"/>
        <end position="80"/>
    </location>
</feature>
<dbReference type="PANTHER" id="PTHR11544">
    <property type="entry name" value="COLD SHOCK DOMAIN CONTAINING PROTEINS"/>
    <property type="match status" value="1"/>
</dbReference>
<dbReference type="InterPro" id="IPR002059">
    <property type="entry name" value="CSP_DNA-bd"/>
</dbReference>
<dbReference type="CDD" id="cd04458">
    <property type="entry name" value="CSP_CDS"/>
    <property type="match status" value="1"/>
</dbReference>
<dbReference type="SUPFAM" id="SSF50249">
    <property type="entry name" value="Nucleic acid-binding proteins"/>
    <property type="match status" value="1"/>
</dbReference>
<comment type="subcellular location">
    <subcellularLocation>
        <location evidence="1">Cytoplasm</location>
    </subcellularLocation>
</comment>